<sequence length="248" mass="28197">MKAQVGFSQRIRLEWLDYTAQLVIEGHSRKEIKARLEELLKKHLSVGRDFPTIGNREKAIVILLKIWSSPPESLVEFRNDGLKLLQAVSPELRLAVHWGMTMAVYPFVAAVAEIVGRLLLLQGSVARAQVLRRLCEQLGERETVTRAAQRVIRCFVDWGVLQDTPRKGVYQSGPVREIEDERLAAWLVEATLIARGVTLYPLDQLVASPALFPFRLRNITPWAIEENGRLTVQRQGGDKDMVVAERRR</sequence>
<dbReference type="EMBL" id="QSLN01000017">
    <property type="protein sequence ID" value="RDV81706.1"/>
    <property type="molecule type" value="Genomic_DNA"/>
</dbReference>
<evidence type="ECO:0000313" key="2">
    <source>
        <dbReference type="Proteomes" id="UP000256329"/>
    </source>
</evidence>
<dbReference type="RefSeq" id="WP_115793171.1">
    <property type="nucleotide sequence ID" value="NZ_QSLN01000017.1"/>
</dbReference>
<protein>
    <submittedName>
        <fullName evidence="1">Uncharacterized protein</fullName>
    </submittedName>
</protein>
<dbReference type="AlphaFoldDB" id="A0A3D8P3I2"/>
<proteinExistence type="predicted"/>
<gene>
    <name evidence="1" type="ORF">DXX99_09095</name>
</gene>
<dbReference type="OrthoDB" id="8454348at2"/>
<accession>A0A3D8P3I2</accession>
<reference evidence="1 2" key="1">
    <citation type="submission" date="2018-08" db="EMBL/GenBank/DDBJ databases">
        <title>Form III RuBisCO-mediated autotrophy in Thermodesulfobium bacteria.</title>
        <authorList>
            <person name="Toshchakov S.V."/>
            <person name="Kublanov I.V."/>
            <person name="Frolov E."/>
            <person name="Bonch-Osmolovskaya E.A."/>
            <person name="Tourova T.P."/>
            <person name="Chernych N.A."/>
            <person name="Lebedinsky A.V."/>
        </authorList>
    </citation>
    <scope>NUCLEOTIDE SEQUENCE [LARGE SCALE GENOMIC DNA]</scope>
    <source>
        <strain evidence="1 2">SR</strain>
    </source>
</reference>
<keyword evidence="2" id="KW-1185">Reference proteome</keyword>
<evidence type="ECO:0000313" key="1">
    <source>
        <dbReference type="EMBL" id="RDV81706.1"/>
    </source>
</evidence>
<organism evidence="1 2">
    <name type="scientific">Ammonifex thiophilus</name>
    <dbReference type="NCBI Taxonomy" id="444093"/>
    <lineage>
        <taxon>Bacteria</taxon>
        <taxon>Bacillati</taxon>
        <taxon>Bacillota</taxon>
        <taxon>Clostridia</taxon>
        <taxon>Thermoanaerobacterales</taxon>
        <taxon>Thermoanaerobacteraceae</taxon>
        <taxon>Ammonifex</taxon>
    </lineage>
</organism>
<comment type="caution">
    <text evidence="1">The sequence shown here is derived from an EMBL/GenBank/DDBJ whole genome shotgun (WGS) entry which is preliminary data.</text>
</comment>
<name>A0A3D8P3I2_9THEO</name>
<dbReference type="Proteomes" id="UP000256329">
    <property type="component" value="Unassembled WGS sequence"/>
</dbReference>